<protein>
    <recommendedName>
        <fullName evidence="5">Inclusion membrane protein</fullName>
    </recommendedName>
</protein>
<feature type="coiled-coil region" evidence="1">
    <location>
        <begin position="449"/>
        <end position="666"/>
    </location>
</feature>
<feature type="coiled-coil region" evidence="1">
    <location>
        <begin position="338"/>
        <end position="365"/>
    </location>
</feature>
<dbReference type="RefSeq" id="WP_038501227.1">
    <property type="nucleotide sequence ID" value="NZ_CP006571.1"/>
</dbReference>
<keyword evidence="1" id="KW-0175">Coiled coil</keyword>
<reference evidence="3 4" key="1">
    <citation type="journal article" date="2014" name="Syst. Appl. Microbiol.">
        <title>Evidence for the existence of two new members of the family Chlamydiaceae and proposal of Chlamydia avium sp. nov. and Chlamydia gallinacea sp. nov.</title>
        <authorList>
            <person name="Sachse K."/>
            <person name="Laroucau K."/>
            <person name="Riege K."/>
            <person name="Wehner S."/>
            <person name="Dilcher M."/>
            <person name="Creasy H.H."/>
            <person name="Weidmann M."/>
            <person name="Myers G."/>
            <person name="Vorimore F."/>
            <person name="Vicari N."/>
            <person name="Magnino S."/>
            <person name="Liebler-Tenorio E."/>
            <person name="Ruettger A."/>
            <person name="Bavoil P.M."/>
            <person name="Hufert F.T."/>
            <person name="Rossello-Mora R."/>
            <person name="Marz M."/>
        </authorList>
    </citation>
    <scope>NUCLEOTIDE SEQUENCE [LARGE SCALE GENOMIC DNA]</scope>
    <source>
        <strain evidence="3 4">10DC88</strain>
    </source>
</reference>
<dbReference type="PATRIC" id="fig|1229831.3.peg.957"/>
<dbReference type="KEGG" id="cav:M832_09570"/>
<keyword evidence="2" id="KW-0812">Transmembrane</keyword>
<feature type="coiled-coil region" evidence="1">
    <location>
        <begin position="214"/>
        <end position="302"/>
    </location>
</feature>
<sequence length="998" mass="114148">MTANLIAEPLGTSGLENKFSLSLFSDLTPEERGEVTSLWKSRCPLVSCIVGLVLSIFAISVGLLVLTLLPATTLTFIGVAFVAIGTVLLITSISLYLSIRLPKRSIPPRVSVRDLQNQLRAMLTAHSPCGEVRREDLLATIQKKEEMLATFDRELRKQERFFYSLLSQETENRHQILLDLSEFRELQERVSSELGSLYSYYGGHSVGSTNDFRLLQLESERNLLIQQIMDLEASKSSTMKFIEEHREKLKTLSQEVHQVELQIVEEESSELSESKSKTFCVFQNLLQERNNLLNKLAEGYNELISSSMHQERLMQQRLNLDMAIQDILNSENLDVLLKRDYKERYLQAKITIQCLREQLRNKESKVFSLSHDVDLLNETIEQLKESSPLNAAIIEELHALRQEVSSKKEVISDMQEQITINKSLIKEFTDINTHLSDRIQQHEKDQLLIGSLEQQQNILEAKVNEQREQLDRKVQQIHSLKEENEQLRDTMFSWESGQVRGLMESLAKTQKQMQVLQDEKSELADSLHLSRMSIENTQEKIEKLIKEVTSKDEELLRSKGEITKLQDLLATSEEEAIALRDAVLNKENLLSSYQSLQSLVSQLESDRIVLEEKMRNVVEQNLAATESARESGEEKVRLVQEIQALRQRYTREVEDLNKDKAKLEEEMLQRHFSYTREVSHLQSVNRQMEIQLKEARTLAEHSEDGALQMLASQLITLSPYVKDGCKKEIINSSCDRVLAFASPRFFGYLGSKISCDTLRPGVYLEEEGWASSEEDKQSIVRRRCFREWLFALLGHCVFSDLQLLVKRAREFVQESPVEDKSSLFIELEKEFPLLGLAEKTLNDWILQCYPYISALPIFNSPERWKALLFELLQEMYEGPQGAFGSLLPQERNYFEVLSHFAGSLPLVLGSIGCGDGTLPESSRPLLNLTYTTFGNASWGRVEKAVQQLLHIRSFLSGPLVLDVGSVSEAVLRTTSLKAYTAMLSQRFSSSKWSAPKDM</sequence>
<evidence type="ECO:0000313" key="3">
    <source>
        <dbReference type="EMBL" id="AHK63804.1"/>
    </source>
</evidence>
<organism evidence="3 4">
    <name type="scientific">Chlamydia avium 10DC88</name>
    <dbReference type="NCBI Taxonomy" id="1229831"/>
    <lineage>
        <taxon>Bacteria</taxon>
        <taxon>Pseudomonadati</taxon>
        <taxon>Chlamydiota</taxon>
        <taxon>Chlamydiia</taxon>
        <taxon>Chlamydiales</taxon>
        <taxon>Chlamydiaceae</taxon>
        <taxon>Chlamydia/Chlamydophila group</taxon>
        <taxon>Chlamydia</taxon>
    </lineage>
</organism>
<feature type="transmembrane region" description="Helical" evidence="2">
    <location>
        <begin position="75"/>
        <end position="99"/>
    </location>
</feature>
<evidence type="ECO:0000256" key="1">
    <source>
        <dbReference type="SAM" id="Coils"/>
    </source>
</evidence>
<evidence type="ECO:0000256" key="2">
    <source>
        <dbReference type="SAM" id="Phobius"/>
    </source>
</evidence>
<dbReference type="AlphaFoldDB" id="W8JNE3"/>
<evidence type="ECO:0008006" key="5">
    <source>
        <dbReference type="Google" id="ProtNLM"/>
    </source>
</evidence>
<dbReference type="HOGENOM" id="CLU_299713_0_0_0"/>
<name>W8JNE3_9CHLA</name>
<gene>
    <name evidence="3" type="ORF">M832_09570</name>
</gene>
<feature type="transmembrane region" description="Helical" evidence="2">
    <location>
        <begin position="45"/>
        <end position="69"/>
    </location>
</feature>
<keyword evidence="2" id="KW-1133">Transmembrane helix</keyword>
<dbReference type="EMBL" id="CP006571">
    <property type="protein sequence ID" value="AHK63804.1"/>
    <property type="molecule type" value="Genomic_DNA"/>
</dbReference>
<proteinExistence type="predicted"/>
<dbReference type="STRING" id="1229831.M832_09570"/>
<dbReference type="Proteomes" id="UP000019433">
    <property type="component" value="Chromosome"/>
</dbReference>
<accession>W8JNE3</accession>
<keyword evidence="2" id="KW-0472">Membrane</keyword>
<evidence type="ECO:0000313" key="4">
    <source>
        <dbReference type="Proteomes" id="UP000019433"/>
    </source>
</evidence>